<dbReference type="EMBL" id="BRXZ01002132">
    <property type="protein sequence ID" value="GMH55189.1"/>
    <property type="molecule type" value="Genomic_DNA"/>
</dbReference>
<dbReference type="Proteomes" id="UP001165082">
    <property type="component" value="Unassembled WGS sequence"/>
</dbReference>
<name>A0A9W7DT08_9STRA</name>
<evidence type="ECO:0000256" key="1">
    <source>
        <dbReference type="ARBA" id="ARBA00010118"/>
    </source>
</evidence>
<evidence type="ECO:0000256" key="3">
    <source>
        <dbReference type="SAM" id="SignalP"/>
    </source>
</evidence>
<dbReference type="AlphaFoldDB" id="A0A9W7DT08"/>
<dbReference type="PANTHER" id="PTHR12203:SF35">
    <property type="entry name" value="PROTEIN O-GLUCOSYLTRANSFERASE 1"/>
    <property type="match status" value="1"/>
</dbReference>
<feature type="non-terminal residue" evidence="5">
    <location>
        <position position="499"/>
    </location>
</feature>
<sequence length="499" mass="55831">MGSISLGLLVALALAWAQLASPVKLKVNIMDAQTNTSQVLLLTVEDHEAILPLCFKICSDHDFTDAQCGVLVRNTKKLYEEEHGSRGEGNKKLHKQDQGELLSYSNYLKPEYLISVNKIYRAKGKLTSSPVVPKVREMAVLAASNMVGSLTAGSRGEFSASFNSDPTFTDCLMITVLDGSVKVRENAPEEQMWWRERRKSAVVRMISRLANEGRIDDTKFIFCPGDCLGANVRNLDNDFGYPLHYGLSTSQGHQRRAQAKGGEVAPFFSVITCDGARVAGLPVVIRRGDDVEFSQWDNFTVRELLINSAYKGRGGKVGKAVFRGVAHGKSCWDGDAGGGTEISKGNGDRCGRRKLMKVAAANQDVFDVLPGDYIPLQVQEKYTVSLVVEGHCGWSDRTKYLAFMDNVVVKQRSFCREWYEDGMVPWVHYVPVDYLLETMARNVREVLGWREEERERMVGNMQEFARGVLTQESMEEYVEVVVNEFTRAYWGATNNLKEE</sequence>
<evidence type="ECO:0000256" key="2">
    <source>
        <dbReference type="ARBA" id="ARBA00022679"/>
    </source>
</evidence>
<dbReference type="Pfam" id="PF05686">
    <property type="entry name" value="Glyco_transf_90"/>
    <property type="match status" value="1"/>
</dbReference>
<accession>A0A9W7DT08</accession>
<dbReference type="SMART" id="SM00672">
    <property type="entry name" value="CAP10"/>
    <property type="match status" value="1"/>
</dbReference>
<keyword evidence="3" id="KW-0732">Signal</keyword>
<gene>
    <name evidence="5" type="ORF">TrRE_jg11523</name>
</gene>
<feature type="domain" description="Glycosyl transferase CAP10" evidence="4">
    <location>
        <begin position="287"/>
        <end position="484"/>
    </location>
</feature>
<protein>
    <recommendedName>
        <fullName evidence="4">Glycosyl transferase CAP10 domain-containing protein</fullName>
    </recommendedName>
</protein>
<feature type="chain" id="PRO_5040775472" description="Glycosyl transferase CAP10 domain-containing protein" evidence="3">
    <location>
        <begin position="18"/>
        <end position="499"/>
    </location>
</feature>
<dbReference type="InterPro" id="IPR051091">
    <property type="entry name" value="O-Glucosyltr/Glycosyltrsf_90"/>
</dbReference>
<dbReference type="InterPro" id="IPR006598">
    <property type="entry name" value="CAP10"/>
</dbReference>
<keyword evidence="6" id="KW-1185">Reference proteome</keyword>
<dbReference type="PANTHER" id="PTHR12203">
    <property type="entry name" value="KDEL LYS-ASP-GLU-LEU CONTAINING - RELATED"/>
    <property type="match status" value="1"/>
</dbReference>
<comment type="similarity">
    <text evidence="1">Belongs to the glycosyltransferase 90 family.</text>
</comment>
<organism evidence="5 6">
    <name type="scientific">Triparma retinervis</name>
    <dbReference type="NCBI Taxonomy" id="2557542"/>
    <lineage>
        <taxon>Eukaryota</taxon>
        <taxon>Sar</taxon>
        <taxon>Stramenopiles</taxon>
        <taxon>Ochrophyta</taxon>
        <taxon>Bolidophyceae</taxon>
        <taxon>Parmales</taxon>
        <taxon>Triparmaceae</taxon>
        <taxon>Triparma</taxon>
    </lineage>
</organism>
<evidence type="ECO:0000313" key="6">
    <source>
        <dbReference type="Proteomes" id="UP001165082"/>
    </source>
</evidence>
<dbReference type="OrthoDB" id="202415at2759"/>
<evidence type="ECO:0000313" key="5">
    <source>
        <dbReference type="EMBL" id="GMH55189.1"/>
    </source>
</evidence>
<reference evidence="5" key="1">
    <citation type="submission" date="2022-07" db="EMBL/GenBank/DDBJ databases">
        <title>Genome analysis of Parmales, a sister group of diatoms, reveals the evolutionary specialization of diatoms from phago-mixotrophs to photoautotrophs.</title>
        <authorList>
            <person name="Ban H."/>
            <person name="Sato S."/>
            <person name="Yoshikawa S."/>
            <person name="Kazumasa Y."/>
            <person name="Nakamura Y."/>
            <person name="Ichinomiya M."/>
            <person name="Saitoh K."/>
            <person name="Sato N."/>
            <person name="Blanc-Mathieu R."/>
            <person name="Endo H."/>
            <person name="Kuwata A."/>
            <person name="Ogata H."/>
        </authorList>
    </citation>
    <scope>NUCLEOTIDE SEQUENCE</scope>
</reference>
<keyword evidence="2" id="KW-0808">Transferase</keyword>
<dbReference type="GO" id="GO:0016740">
    <property type="term" value="F:transferase activity"/>
    <property type="evidence" value="ECO:0007669"/>
    <property type="project" value="UniProtKB-KW"/>
</dbReference>
<feature type="signal peptide" evidence="3">
    <location>
        <begin position="1"/>
        <end position="17"/>
    </location>
</feature>
<comment type="caution">
    <text evidence="5">The sequence shown here is derived from an EMBL/GenBank/DDBJ whole genome shotgun (WGS) entry which is preliminary data.</text>
</comment>
<proteinExistence type="inferred from homology"/>
<evidence type="ECO:0000259" key="4">
    <source>
        <dbReference type="SMART" id="SM00672"/>
    </source>
</evidence>